<dbReference type="SUPFAM" id="SSF54631">
    <property type="entry name" value="CBS-domain pair"/>
    <property type="match status" value="1"/>
</dbReference>
<reference evidence="12 13" key="1">
    <citation type="submission" date="2022-10" db="EMBL/GenBank/DDBJ databases">
        <title>Draft genome sequence of Streptomyces sp. YSPA8.</title>
        <authorList>
            <person name="Moriuchi R."/>
            <person name="Dohra H."/>
            <person name="Yamamura H."/>
            <person name="Kodani S."/>
        </authorList>
    </citation>
    <scope>NUCLEOTIDE SEQUENCE [LARGE SCALE GENOMIC DNA]</scope>
    <source>
        <strain evidence="12 13">YSPA8</strain>
    </source>
</reference>
<dbReference type="InterPro" id="IPR051676">
    <property type="entry name" value="UPF0053_domain"/>
</dbReference>
<keyword evidence="5 8" id="KW-1133">Transmembrane helix</keyword>
<feature type="transmembrane region" description="Helical" evidence="9">
    <location>
        <begin position="6"/>
        <end position="26"/>
    </location>
</feature>
<dbReference type="Gene3D" id="3.10.580.10">
    <property type="entry name" value="CBS-domain"/>
    <property type="match status" value="1"/>
</dbReference>
<feature type="transmembrane region" description="Helical" evidence="9">
    <location>
        <begin position="126"/>
        <end position="143"/>
    </location>
</feature>
<dbReference type="RefSeq" id="WP_323450710.1">
    <property type="nucleotide sequence ID" value="NZ_BSBI01000016.1"/>
</dbReference>
<evidence type="ECO:0000256" key="1">
    <source>
        <dbReference type="ARBA" id="ARBA00004651"/>
    </source>
</evidence>
<comment type="subcellular location">
    <subcellularLocation>
        <location evidence="1">Cell membrane</location>
        <topology evidence="1">Multi-pass membrane protein</topology>
    </subcellularLocation>
</comment>
<dbReference type="Pfam" id="PF01595">
    <property type="entry name" value="CNNM"/>
    <property type="match status" value="1"/>
</dbReference>
<evidence type="ECO:0000313" key="12">
    <source>
        <dbReference type="EMBL" id="GLF98737.1"/>
    </source>
</evidence>
<dbReference type="PROSITE" id="PS51371">
    <property type="entry name" value="CBS"/>
    <property type="match status" value="1"/>
</dbReference>
<dbReference type="InterPro" id="IPR044751">
    <property type="entry name" value="Ion_transp-like_CBS"/>
</dbReference>
<evidence type="ECO:0000259" key="10">
    <source>
        <dbReference type="PROSITE" id="PS51371"/>
    </source>
</evidence>
<protein>
    <submittedName>
        <fullName evidence="12">Hemolysin family protein</fullName>
    </submittedName>
</protein>
<keyword evidence="7" id="KW-0129">CBS domain</keyword>
<dbReference type="CDD" id="cd04590">
    <property type="entry name" value="CBS_pair_CorC_HlyC_assoc"/>
    <property type="match status" value="1"/>
</dbReference>
<evidence type="ECO:0000256" key="2">
    <source>
        <dbReference type="ARBA" id="ARBA00022475"/>
    </source>
</evidence>
<dbReference type="InterPro" id="IPR002550">
    <property type="entry name" value="CNNM"/>
</dbReference>
<dbReference type="InterPro" id="IPR000644">
    <property type="entry name" value="CBS_dom"/>
</dbReference>
<keyword evidence="4" id="KW-0677">Repeat</keyword>
<evidence type="ECO:0000313" key="13">
    <source>
        <dbReference type="Proteomes" id="UP001291653"/>
    </source>
</evidence>
<evidence type="ECO:0000259" key="11">
    <source>
        <dbReference type="PROSITE" id="PS51846"/>
    </source>
</evidence>
<name>A0ABQ5P843_9ACTN</name>
<accession>A0ABQ5P843</accession>
<evidence type="ECO:0000256" key="3">
    <source>
        <dbReference type="ARBA" id="ARBA00022692"/>
    </source>
</evidence>
<dbReference type="Pfam" id="PF00571">
    <property type="entry name" value="CBS"/>
    <property type="match status" value="1"/>
</dbReference>
<dbReference type="InterPro" id="IPR046342">
    <property type="entry name" value="CBS_dom_sf"/>
</dbReference>
<gene>
    <name evidence="12" type="ORF">SYYSPA8_30590</name>
</gene>
<evidence type="ECO:0000256" key="6">
    <source>
        <dbReference type="ARBA" id="ARBA00023136"/>
    </source>
</evidence>
<evidence type="ECO:0000256" key="5">
    <source>
        <dbReference type="ARBA" id="ARBA00022989"/>
    </source>
</evidence>
<proteinExistence type="predicted"/>
<dbReference type="Proteomes" id="UP001291653">
    <property type="component" value="Unassembled WGS sequence"/>
</dbReference>
<sequence length="337" mass="35526">MTTVQLLIGALTLLTNAFFVGGEFALISVRRSQVEPLAQRGDKRARLTLWGIEHLSATMATAQLGITVSSLVLGAVAEPAIAHLLEPPFEAIGVPGALIHPIAFVIALTLATYLHMLFGEMIPKNIALAAPVPTALLLGPPMVALTRAMRPVVFGLNAIANVLLRLLRVEPKNEVASVFTDDQLVRLVADSSQAGLLDPADGERLRDALELGTRPVGEILVPLDRMVTVGEDVTPALLERTATAAGYSRLPVLGSGGAVLGYLHIKDALGIAERDTPYPRSALHRVVPVRIDTPLDDALTAMRAHGTHLAAVTGEKSGVIGFATMEDVLSELVGQAG</sequence>
<keyword evidence="3 8" id="KW-0812">Transmembrane</keyword>
<keyword evidence="2" id="KW-1003">Cell membrane</keyword>
<evidence type="ECO:0000256" key="4">
    <source>
        <dbReference type="ARBA" id="ARBA00022737"/>
    </source>
</evidence>
<feature type="domain" description="CBS" evidence="10">
    <location>
        <begin position="282"/>
        <end position="337"/>
    </location>
</feature>
<dbReference type="PROSITE" id="PS51846">
    <property type="entry name" value="CNNM"/>
    <property type="match status" value="1"/>
</dbReference>
<evidence type="ECO:0000256" key="7">
    <source>
        <dbReference type="PROSITE-ProRule" id="PRU00703"/>
    </source>
</evidence>
<comment type="caution">
    <text evidence="12">The sequence shown here is derived from an EMBL/GenBank/DDBJ whole genome shotgun (WGS) entry which is preliminary data.</text>
</comment>
<keyword evidence="13" id="KW-1185">Reference proteome</keyword>
<dbReference type="PANTHER" id="PTHR43099:SF4">
    <property type="entry name" value="INTEGRAL MEMBRANE PROTEIN"/>
    <property type="match status" value="1"/>
</dbReference>
<keyword evidence="6 8" id="KW-0472">Membrane</keyword>
<evidence type="ECO:0000256" key="9">
    <source>
        <dbReference type="SAM" id="Phobius"/>
    </source>
</evidence>
<organism evidence="12 13">
    <name type="scientific">Streptomyces yaizuensis</name>
    <dbReference type="NCBI Taxonomy" id="2989713"/>
    <lineage>
        <taxon>Bacteria</taxon>
        <taxon>Bacillati</taxon>
        <taxon>Actinomycetota</taxon>
        <taxon>Actinomycetes</taxon>
        <taxon>Kitasatosporales</taxon>
        <taxon>Streptomycetaceae</taxon>
        <taxon>Streptomyces</taxon>
    </lineage>
</organism>
<evidence type="ECO:0000256" key="8">
    <source>
        <dbReference type="PROSITE-ProRule" id="PRU01193"/>
    </source>
</evidence>
<feature type="transmembrane region" description="Helical" evidence="9">
    <location>
        <begin position="92"/>
        <end position="114"/>
    </location>
</feature>
<feature type="domain" description="CNNM transmembrane" evidence="11">
    <location>
        <begin position="1"/>
        <end position="201"/>
    </location>
</feature>
<dbReference type="PANTHER" id="PTHR43099">
    <property type="entry name" value="UPF0053 PROTEIN YRKA"/>
    <property type="match status" value="1"/>
</dbReference>
<dbReference type="EMBL" id="BSBI01000016">
    <property type="protein sequence ID" value="GLF98737.1"/>
    <property type="molecule type" value="Genomic_DNA"/>
</dbReference>